<dbReference type="InterPro" id="IPR009057">
    <property type="entry name" value="Homeodomain-like_sf"/>
</dbReference>
<accession>A0ABQ6NDU4</accession>
<evidence type="ECO:0000256" key="6">
    <source>
        <dbReference type="ARBA" id="ARBA00023125"/>
    </source>
</evidence>
<feature type="domain" description="Response regulatory" evidence="10">
    <location>
        <begin position="3"/>
        <end position="120"/>
    </location>
</feature>
<dbReference type="PRINTS" id="PR00032">
    <property type="entry name" value="HTHARAC"/>
</dbReference>
<keyword evidence="4" id="KW-0902">Two-component regulatory system</keyword>
<evidence type="ECO:0000256" key="8">
    <source>
        <dbReference type="PROSITE-ProRule" id="PRU00169"/>
    </source>
</evidence>
<keyword evidence="12" id="KW-1185">Reference proteome</keyword>
<dbReference type="PANTHER" id="PTHR42713">
    <property type="entry name" value="HISTIDINE KINASE-RELATED"/>
    <property type="match status" value="1"/>
</dbReference>
<comment type="subcellular location">
    <subcellularLocation>
        <location evidence="1">Cytoplasm</location>
    </subcellularLocation>
</comment>
<dbReference type="PROSITE" id="PS50110">
    <property type="entry name" value="RESPONSE_REGULATORY"/>
    <property type="match status" value="1"/>
</dbReference>
<protein>
    <submittedName>
        <fullName evidence="11">DNA-binding response regulator</fullName>
    </submittedName>
</protein>
<dbReference type="PROSITE" id="PS01124">
    <property type="entry name" value="HTH_ARAC_FAMILY_2"/>
    <property type="match status" value="1"/>
</dbReference>
<dbReference type="SMART" id="SM00448">
    <property type="entry name" value="REC"/>
    <property type="match status" value="1"/>
</dbReference>
<evidence type="ECO:0000256" key="4">
    <source>
        <dbReference type="ARBA" id="ARBA00023012"/>
    </source>
</evidence>
<gene>
    <name evidence="11" type="ORF">PghCCS26_03470</name>
</gene>
<dbReference type="InterPro" id="IPR051552">
    <property type="entry name" value="HptR"/>
</dbReference>
<feature type="domain" description="HTH araC/xylS-type" evidence="9">
    <location>
        <begin position="385"/>
        <end position="483"/>
    </location>
</feature>
<dbReference type="Proteomes" id="UP001285921">
    <property type="component" value="Unassembled WGS sequence"/>
</dbReference>
<evidence type="ECO:0000256" key="5">
    <source>
        <dbReference type="ARBA" id="ARBA00023015"/>
    </source>
</evidence>
<evidence type="ECO:0000256" key="7">
    <source>
        <dbReference type="ARBA" id="ARBA00023163"/>
    </source>
</evidence>
<evidence type="ECO:0000259" key="10">
    <source>
        <dbReference type="PROSITE" id="PS50110"/>
    </source>
</evidence>
<dbReference type="RefSeq" id="WP_201000856.1">
    <property type="nucleotide sequence ID" value="NZ_BTCL01000001.1"/>
</dbReference>
<evidence type="ECO:0000256" key="3">
    <source>
        <dbReference type="ARBA" id="ARBA00022553"/>
    </source>
</evidence>
<dbReference type="InterPro" id="IPR001789">
    <property type="entry name" value="Sig_transdc_resp-reg_receiver"/>
</dbReference>
<proteinExistence type="predicted"/>
<dbReference type="GO" id="GO:0003677">
    <property type="term" value="F:DNA binding"/>
    <property type="evidence" value="ECO:0007669"/>
    <property type="project" value="UniProtKB-KW"/>
</dbReference>
<dbReference type="Gene3D" id="3.40.50.2300">
    <property type="match status" value="1"/>
</dbReference>
<keyword evidence="3 8" id="KW-0597">Phosphoprotein</keyword>
<dbReference type="Pfam" id="PF12833">
    <property type="entry name" value="HTH_18"/>
    <property type="match status" value="1"/>
</dbReference>
<dbReference type="Gene3D" id="1.10.10.60">
    <property type="entry name" value="Homeodomain-like"/>
    <property type="match status" value="2"/>
</dbReference>
<name>A0ABQ6NDU4_9BACL</name>
<evidence type="ECO:0000313" key="12">
    <source>
        <dbReference type="Proteomes" id="UP001285921"/>
    </source>
</evidence>
<dbReference type="Pfam" id="PF00072">
    <property type="entry name" value="Response_reg"/>
    <property type="match status" value="1"/>
</dbReference>
<feature type="modified residue" description="4-aspartylphosphate" evidence="8">
    <location>
        <position position="55"/>
    </location>
</feature>
<keyword evidence="7" id="KW-0804">Transcription</keyword>
<dbReference type="InterPro" id="IPR020449">
    <property type="entry name" value="Tscrpt_reg_AraC-type_HTH"/>
</dbReference>
<dbReference type="SUPFAM" id="SSF46689">
    <property type="entry name" value="Homeodomain-like"/>
    <property type="match status" value="2"/>
</dbReference>
<dbReference type="InterPro" id="IPR018060">
    <property type="entry name" value="HTH_AraC"/>
</dbReference>
<keyword evidence="2" id="KW-0963">Cytoplasm</keyword>
<dbReference type="InterPro" id="IPR011006">
    <property type="entry name" value="CheY-like_superfamily"/>
</dbReference>
<organism evidence="11 12">
    <name type="scientific">Paenibacillus glycanilyticus</name>
    <dbReference type="NCBI Taxonomy" id="126569"/>
    <lineage>
        <taxon>Bacteria</taxon>
        <taxon>Bacillati</taxon>
        <taxon>Bacillota</taxon>
        <taxon>Bacilli</taxon>
        <taxon>Bacillales</taxon>
        <taxon>Paenibacillaceae</taxon>
        <taxon>Paenibacillus</taxon>
    </lineage>
</organism>
<dbReference type="PANTHER" id="PTHR42713:SF3">
    <property type="entry name" value="TRANSCRIPTIONAL REGULATORY PROTEIN HPTR"/>
    <property type="match status" value="1"/>
</dbReference>
<sequence>MYRVLIVDDEPWVAYGISKLIDWESEGFQVIGEAYDGSSALRFIEEHRPEAVISDIRMPGLNGIELLNEIAKRRLGTEVILASGYSEFEYAQQALRLGAFDYLLKQIEKEQLLETIVRLRGYLEQKKLDAGDPDAQLNDLFELLDADGHTTIGQYMRNRGIKPEHPNVLLINALFPYATATDSSERVAEMPEMNAHVMRTGSNKLSYILQYDEALHAKELLDFITGSLNDASHIGISMPADLSYPLSKMFHAADIALFTSCFYPDQRIVRYKENEAMAAGISGTMLQLELSMKERKLSGMQECLQRLMEQCRGMQLDQFASVYNQIISLIHKYYSQASSQQDIEFLTYDQLARTYSSIDAVFERLKNGFELEGKPDLPVISGQVKAVMDYIDSSFTEDIMLGAIAKRFNLSLSYLSFLLKKETGTSYSDYITGKRIALAKELLKESSISVHEVVERVGYKDYFHFNKLFKKHVGLTPSKFRKL</sequence>
<dbReference type="CDD" id="cd17536">
    <property type="entry name" value="REC_YesN-like"/>
    <property type="match status" value="1"/>
</dbReference>
<keyword evidence="5" id="KW-0805">Transcription regulation</keyword>
<comment type="caution">
    <text evidence="11">The sequence shown here is derived from an EMBL/GenBank/DDBJ whole genome shotgun (WGS) entry which is preliminary data.</text>
</comment>
<dbReference type="SMART" id="SM00342">
    <property type="entry name" value="HTH_ARAC"/>
    <property type="match status" value="1"/>
</dbReference>
<dbReference type="EMBL" id="BTCL01000001">
    <property type="protein sequence ID" value="GMK43220.1"/>
    <property type="molecule type" value="Genomic_DNA"/>
</dbReference>
<evidence type="ECO:0000256" key="2">
    <source>
        <dbReference type="ARBA" id="ARBA00022490"/>
    </source>
</evidence>
<keyword evidence="6 11" id="KW-0238">DNA-binding</keyword>
<evidence type="ECO:0000256" key="1">
    <source>
        <dbReference type="ARBA" id="ARBA00004496"/>
    </source>
</evidence>
<evidence type="ECO:0000259" key="9">
    <source>
        <dbReference type="PROSITE" id="PS01124"/>
    </source>
</evidence>
<reference evidence="11 12" key="1">
    <citation type="submission" date="2023-05" db="EMBL/GenBank/DDBJ databases">
        <title>Draft genome of Paenibacillus sp. CCS26.</title>
        <authorList>
            <person name="Akita H."/>
            <person name="Shinto Y."/>
            <person name="Kimura Z."/>
        </authorList>
    </citation>
    <scope>NUCLEOTIDE SEQUENCE [LARGE SCALE GENOMIC DNA]</scope>
    <source>
        <strain evidence="11 12">CCS26</strain>
    </source>
</reference>
<evidence type="ECO:0000313" key="11">
    <source>
        <dbReference type="EMBL" id="GMK43220.1"/>
    </source>
</evidence>
<dbReference type="SUPFAM" id="SSF52172">
    <property type="entry name" value="CheY-like"/>
    <property type="match status" value="1"/>
</dbReference>